<dbReference type="InterPro" id="IPR014755">
    <property type="entry name" value="Cu-Rt/internalin_Ig-like"/>
</dbReference>
<name>A0ABP8UIX7_9ACTN</name>
<protein>
    <recommendedName>
        <fullName evidence="8">DUF4082 domain-containing protein</fullName>
    </recommendedName>
</protein>
<feature type="compositionally biased region" description="Pro residues" evidence="2">
    <location>
        <begin position="1591"/>
        <end position="1606"/>
    </location>
</feature>
<sequence>MAIAGSKAHAAGPCDSGGNLVACENTKQGSPSTEWDKISGGGQTIEGYAAEFSVNAGETVHFKVNTPARSYSIDIYRMGYYGGDGARKIASITPSASLPQTQPSCLSDDATGLIDCGDWKVSASWPVPATAVSGIYFAHISRTDGTDDNHIVFVVRNDASHSDVVFKTSDTTWQAYNSWGGNSLYAGDSTAAPGRAVKVSYNRPFNTRESTPWGRDFVFANEYPMVRFLEAQGYDVTYLSSIDADQRGSLLKNHKVFLSVGHDEYWSAGERANVEAARDAGVNLGFFSGNSVFWKTRWEPSTDGTSTPYRTLVTYKSTRDNAQTDPTGTWTGSWRDPRFSPPADGGRPENGLMGTIWTVNCCGVAMKVPAADGKMRFWRNTPAGGQSSGAALTLPDLTLGYEWDEDLDNGFRPAGLIDMSSTTADIPEKLVDFGVNVAPGTATHHLTLYRAPSGALVFGGGTVQWSWGLDAVHDGPDGAPTAPDPSMRQATINLLADMNVQPLTLQSDLRAATASTDHTAPTSTVTSPTAGASITNGNTVTISGTASDVGGQVGGVEVSIDGGTTWHPANGRATWTYSWDATGAGPVTIRTRATDDSGNIETPGSGRTVNVSCPCGLFGQSAAPATPAASDSTPLEAGVKFRASVDGWVTGVRFYKGTGNTGTHTGSLWTADGTRLATATFTNETSTGWQSVSFPVPIHVTAGTTYVASYFAPAGHYAADAAYFAYQPKNSPPLTGLRAGTDGGNGVYHAGGAGFPTDTYNGGNYWVDVSFATVEPPDTTPPAVIDSTPYAGSSSVPTAVLPSVTFGEPVRAGSASFTLKDSGGTAVAGSTSLDSAGTGLTFVPTGSLPAGTTFTATVTGAKDAAGNTMTSFSYSFTTAKARPAAGLCPCSIWADDTAPSVEGVNDPNALELGVKFTPDTNGFVSGIRFYKGRNNTGTHTGTLWTAGGTQLATATFSGESTLGWQEVRFSSPVAVTAGTTYVASYHTTTGWFSADSGGLSRAVDDPPLHTVADGADGVFAYGAHAFPNQSYNTTNYWVDVVFTLPPDTTPPTVASTNPSNNATSVPAGATLKVTFSEAVQPSSPVFTLKNPGGTAIAGSTAFDGTSRVLTFTPSSPLAAGTKYTASVSGAKDVAGNAMQGTTTWSFTTSGSCPCTLFPSDAAPVTASAGDAGSVELGVRFTPDTGGWISGVRFYKGAGNTGTHTGSLWTTGGTRLATGTFTGETASGWQTLAFSGPIQVTAGTTYVASYHAPNGHYAADGGYFWNALDNAPLHAPASGASGGNGLYAYGSGTRFPNESYGASNYWIDPVFSTAQPGDVTPPAVDAVNPVGGQTSVPPGTGVSATFDEAVQGGTVQFTVTPSVTGSVTYDSATRTATFQPTGALAWNTAYTVKVTGAKDVAGNTMAAAYTWSFTTARQPTPRVCPCSIWADGAIPQVTDVDDPNSVELGVRFTSDTAGWVTGVRFYKGPGNTGTHTGTLWAADGTRLATVTFSGESAAGWQEAHFSTAVSVAANTTYVVSYLAPNGHYAADSGAFAGAGVDAPPLHALQSGGLYGYGTGGFPPNASTANYWVDVVLTTTAPAAAPAGVPKNSPSPTPTPTPSTPPSTTPREGEHH</sequence>
<dbReference type="EMBL" id="BAABHK010000009">
    <property type="protein sequence ID" value="GAA4631675.1"/>
    <property type="molecule type" value="Genomic_DNA"/>
</dbReference>
<comment type="caution">
    <text evidence="6">The sequence shown here is derived from an EMBL/GenBank/DDBJ whole genome shotgun (WGS) entry which is preliminary data.</text>
</comment>
<reference evidence="7" key="1">
    <citation type="journal article" date="2019" name="Int. J. Syst. Evol. Microbiol.">
        <title>The Global Catalogue of Microorganisms (GCM) 10K type strain sequencing project: providing services to taxonomists for standard genome sequencing and annotation.</title>
        <authorList>
            <consortium name="The Broad Institute Genomics Platform"/>
            <consortium name="The Broad Institute Genome Sequencing Center for Infectious Disease"/>
            <person name="Wu L."/>
            <person name="Ma J."/>
        </authorList>
    </citation>
    <scope>NUCLEOTIDE SEQUENCE [LARGE SCALE GENOMIC DNA]</scope>
    <source>
        <strain evidence="7">JCM 17939</strain>
    </source>
</reference>
<feature type="domain" description="DUF4082" evidence="4">
    <location>
        <begin position="622"/>
        <end position="767"/>
    </location>
</feature>
<feature type="compositionally biased region" description="Polar residues" evidence="2">
    <location>
        <begin position="320"/>
        <end position="332"/>
    </location>
</feature>
<feature type="domain" description="SbsA Ig-like" evidence="3">
    <location>
        <begin position="1317"/>
        <end position="1414"/>
    </location>
</feature>
<dbReference type="Proteomes" id="UP001501442">
    <property type="component" value="Unassembled WGS sequence"/>
</dbReference>
<feature type="region of interest" description="Disordered" evidence="2">
    <location>
        <begin position="1582"/>
        <end position="1614"/>
    </location>
</feature>
<dbReference type="InterPro" id="IPR014756">
    <property type="entry name" value="Ig_E-set"/>
</dbReference>
<dbReference type="Pfam" id="PF20254">
    <property type="entry name" value="DMFA2_C"/>
    <property type="match status" value="1"/>
</dbReference>
<feature type="domain" description="DUF4082" evidence="4">
    <location>
        <begin position="897"/>
        <end position="1038"/>
    </location>
</feature>
<evidence type="ECO:0008006" key="8">
    <source>
        <dbReference type="Google" id="ProtNLM"/>
    </source>
</evidence>
<gene>
    <name evidence="6" type="ORF">GCM10023196_062000</name>
</gene>
<feature type="domain" description="DUF4082" evidence="4">
    <location>
        <begin position="1433"/>
        <end position="1571"/>
    </location>
</feature>
<dbReference type="Pfam" id="PF17957">
    <property type="entry name" value="Big_7"/>
    <property type="match status" value="1"/>
</dbReference>
<accession>A0ABP8UIX7</accession>
<dbReference type="InterPro" id="IPR046540">
    <property type="entry name" value="DMFA2_C"/>
</dbReference>
<feature type="compositionally biased region" description="Low complexity" evidence="2">
    <location>
        <begin position="519"/>
        <end position="533"/>
    </location>
</feature>
<evidence type="ECO:0000256" key="2">
    <source>
        <dbReference type="SAM" id="MobiDB-lite"/>
    </source>
</evidence>
<dbReference type="InterPro" id="IPR025141">
    <property type="entry name" value="DUF4082"/>
</dbReference>
<dbReference type="Gene3D" id="2.60.40.1220">
    <property type="match status" value="3"/>
</dbReference>
<feature type="domain" description="SbsA Ig-like" evidence="3">
    <location>
        <begin position="778"/>
        <end position="878"/>
    </location>
</feature>
<evidence type="ECO:0000259" key="4">
    <source>
        <dbReference type="Pfam" id="PF13313"/>
    </source>
</evidence>
<evidence type="ECO:0000313" key="7">
    <source>
        <dbReference type="Proteomes" id="UP001501442"/>
    </source>
</evidence>
<evidence type="ECO:0000256" key="1">
    <source>
        <dbReference type="ARBA" id="ARBA00022729"/>
    </source>
</evidence>
<keyword evidence="1" id="KW-0732">Signal</keyword>
<organism evidence="6 7">
    <name type="scientific">Actinoallomurus vinaceus</name>
    <dbReference type="NCBI Taxonomy" id="1080074"/>
    <lineage>
        <taxon>Bacteria</taxon>
        <taxon>Bacillati</taxon>
        <taxon>Actinomycetota</taxon>
        <taxon>Actinomycetes</taxon>
        <taxon>Streptosporangiales</taxon>
        <taxon>Thermomonosporaceae</taxon>
        <taxon>Actinoallomurus</taxon>
    </lineage>
</organism>
<feature type="region of interest" description="Disordered" evidence="2">
    <location>
        <begin position="320"/>
        <end position="349"/>
    </location>
</feature>
<dbReference type="SUPFAM" id="SSF81296">
    <property type="entry name" value="E set domains"/>
    <property type="match status" value="1"/>
</dbReference>
<feature type="domain" description="N,N-dimethylformamidase beta subunit-like C-terminal" evidence="5">
    <location>
        <begin position="73"/>
        <end position="470"/>
    </location>
</feature>
<feature type="domain" description="DUF4082" evidence="4">
    <location>
        <begin position="1161"/>
        <end position="1306"/>
    </location>
</feature>
<dbReference type="Pfam" id="PF13313">
    <property type="entry name" value="DUF4082"/>
    <property type="match status" value="4"/>
</dbReference>
<proteinExistence type="predicted"/>
<dbReference type="Gene3D" id="2.60.40.650">
    <property type="match status" value="1"/>
</dbReference>
<evidence type="ECO:0000259" key="3">
    <source>
        <dbReference type="Pfam" id="PF13205"/>
    </source>
</evidence>
<feature type="region of interest" description="Disordered" evidence="2">
    <location>
        <begin position="512"/>
        <end position="536"/>
    </location>
</feature>
<dbReference type="InterPro" id="IPR032812">
    <property type="entry name" value="SbsA_Ig"/>
</dbReference>
<keyword evidence="7" id="KW-1185">Reference proteome</keyword>
<evidence type="ECO:0000259" key="5">
    <source>
        <dbReference type="Pfam" id="PF20254"/>
    </source>
</evidence>
<feature type="domain" description="SbsA Ig-like" evidence="3">
    <location>
        <begin position="1047"/>
        <end position="1148"/>
    </location>
</feature>
<dbReference type="Pfam" id="PF13205">
    <property type="entry name" value="Big_5"/>
    <property type="match status" value="3"/>
</dbReference>
<evidence type="ECO:0000313" key="6">
    <source>
        <dbReference type="EMBL" id="GAA4631675.1"/>
    </source>
</evidence>